<organism evidence="2 3">
    <name type="scientific">Phyllosticta citriasiana</name>
    <dbReference type="NCBI Taxonomy" id="595635"/>
    <lineage>
        <taxon>Eukaryota</taxon>
        <taxon>Fungi</taxon>
        <taxon>Dikarya</taxon>
        <taxon>Ascomycota</taxon>
        <taxon>Pezizomycotina</taxon>
        <taxon>Dothideomycetes</taxon>
        <taxon>Dothideomycetes incertae sedis</taxon>
        <taxon>Botryosphaeriales</taxon>
        <taxon>Phyllostictaceae</taxon>
        <taxon>Phyllosticta</taxon>
    </lineage>
</organism>
<evidence type="ECO:0000313" key="2">
    <source>
        <dbReference type="EMBL" id="KAK7524643.1"/>
    </source>
</evidence>
<evidence type="ECO:0008006" key="4">
    <source>
        <dbReference type="Google" id="ProtNLM"/>
    </source>
</evidence>
<keyword evidence="1" id="KW-0812">Transmembrane</keyword>
<gene>
    <name evidence="2" type="ORF">IWZ03DRAFT_29780</name>
</gene>
<keyword evidence="3" id="KW-1185">Reference proteome</keyword>
<reference evidence="2 3" key="1">
    <citation type="submission" date="2024-04" db="EMBL/GenBank/DDBJ databases">
        <title>Phyllosticta paracitricarpa is synonymous to the EU quarantine fungus P. citricarpa based on phylogenomic analyses.</title>
        <authorList>
            <consortium name="Lawrence Berkeley National Laboratory"/>
            <person name="Van Ingen-Buijs V.A."/>
            <person name="Van Westerhoven A.C."/>
            <person name="Haridas S."/>
            <person name="Skiadas P."/>
            <person name="Martin F."/>
            <person name="Groenewald J.Z."/>
            <person name="Crous P.W."/>
            <person name="Seidl M.F."/>
        </authorList>
    </citation>
    <scope>NUCLEOTIDE SEQUENCE [LARGE SCALE GENOMIC DNA]</scope>
    <source>
        <strain evidence="2 3">CBS 123371</strain>
    </source>
</reference>
<accession>A0ABR1L0L8</accession>
<name>A0ABR1L0L8_9PEZI</name>
<dbReference type="EMBL" id="JBBPHU010000001">
    <property type="protein sequence ID" value="KAK7524643.1"/>
    <property type="molecule type" value="Genomic_DNA"/>
</dbReference>
<keyword evidence="1" id="KW-0472">Membrane</keyword>
<sequence length="333" mass="37280">MGASRCKTAHRASGHYTATCREVRISSRLLHGTRVSAARGTTLSSRPFASIAKSRKLLCSFVLLEMAKRPTHCSSHLLPVSYSETPILMSTRICSTHHHRCSSHPINLPLPSPGKPTYQPPYFLHLDSQSNHIFIIYSLRGFIATRQSNNIPFHPLFPLCLSPAYFGTSKRRHPHPFFGFLVSRYALYLAVPSHTLLAHPPQLQFSRQERGNLPCSIRSSRPSLYAKAVSASASSSCSGYLHVCKSRGRSRFSRFKESFHHERLVGKSVSFLSTETKSRHLHTRYLFALLCVCLLVLGVAFRIRRSQVPIGPLAVELPICLPVCPARLPFARL</sequence>
<keyword evidence="1" id="KW-1133">Transmembrane helix</keyword>
<dbReference type="Proteomes" id="UP001363622">
    <property type="component" value="Unassembled WGS sequence"/>
</dbReference>
<evidence type="ECO:0000256" key="1">
    <source>
        <dbReference type="SAM" id="Phobius"/>
    </source>
</evidence>
<feature type="transmembrane region" description="Helical" evidence="1">
    <location>
        <begin position="285"/>
        <end position="303"/>
    </location>
</feature>
<comment type="caution">
    <text evidence="2">The sequence shown here is derived from an EMBL/GenBank/DDBJ whole genome shotgun (WGS) entry which is preliminary data.</text>
</comment>
<evidence type="ECO:0000313" key="3">
    <source>
        <dbReference type="Proteomes" id="UP001363622"/>
    </source>
</evidence>
<protein>
    <recommendedName>
        <fullName evidence="4">Transmembrane protein</fullName>
    </recommendedName>
</protein>
<proteinExistence type="predicted"/>